<keyword evidence="1" id="KW-0472">Membrane</keyword>
<keyword evidence="1" id="KW-1133">Transmembrane helix</keyword>
<evidence type="ECO:0000313" key="2">
    <source>
        <dbReference type="EMBL" id="QPG01363.1"/>
    </source>
</evidence>
<gene>
    <name evidence="2" type="ORF">E10B_00049</name>
</gene>
<proteinExistence type="predicted"/>
<name>A0A7S9DP91_ACIJO</name>
<feature type="transmembrane region" description="Helical" evidence="1">
    <location>
        <begin position="62"/>
        <end position="83"/>
    </location>
</feature>
<sequence>MAMNNSKFDKYLLRSFLKNTGLAIISISAIALVIFACYVVYIGIGKASTYVFNNFVLTLKNIGYIVLFLIALNLVICFIENVIKEANQKRSEDSSEDNV</sequence>
<dbReference type="EMBL" id="MT742181">
    <property type="protein sequence ID" value="QPG01363.1"/>
    <property type="molecule type" value="Genomic_DNA"/>
</dbReference>
<evidence type="ECO:0000256" key="1">
    <source>
        <dbReference type="SAM" id="Phobius"/>
    </source>
</evidence>
<accession>A0A7S9DP91</accession>
<protein>
    <submittedName>
        <fullName evidence="2">Uncharacterized protein</fullName>
    </submittedName>
</protein>
<organism evidence="2">
    <name type="scientific">Acinetobacter johnsonii</name>
    <dbReference type="NCBI Taxonomy" id="40214"/>
    <lineage>
        <taxon>Bacteria</taxon>
        <taxon>Pseudomonadati</taxon>
        <taxon>Pseudomonadota</taxon>
        <taxon>Gammaproteobacteria</taxon>
        <taxon>Moraxellales</taxon>
        <taxon>Moraxellaceae</taxon>
        <taxon>Acinetobacter</taxon>
    </lineage>
</organism>
<keyword evidence="2" id="KW-0614">Plasmid</keyword>
<reference evidence="2" key="1">
    <citation type="submission" date="2020-07" db="EMBL/GenBank/DDBJ databases">
        <title>A novel family of multi-drug resistance mega-plasmids in Acinetobacter species.</title>
        <authorList>
            <person name="Ghaly T.M."/>
            <person name="Sajjad A."/>
            <person name="Tetu S.G."/>
            <person name="Gillings M.R."/>
        </authorList>
    </citation>
    <scope>NUCLEOTIDE SEQUENCE</scope>
    <source>
        <strain evidence="2">E10B</strain>
        <plasmid evidence="2">pR4WN_E10B</plasmid>
    </source>
</reference>
<dbReference type="RefSeq" id="WP_125269069.1">
    <property type="nucleotide sequence ID" value="NZ_MT742181.1"/>
</dbReference>
<geneLocation type="plasmid" evidence="2">
    <name>pR4WN_E10B</name>
</geneLocation>
<keyword evidence="1" id="KW-0812">Transmembrane</keyword>
<dbReference type="AlphaFoldDB" id="A0A7S9DP91"/>
<feature type="transmembrane region" description="Helical" evidence="1">
    <location>
        <begin position="21"/>
        <end position="42"/>
    </location>
</feature>